<evidence type="ECO:0000313" key="9">
    <source>
        <dbReference type="Proteomes" id="UP000243937"/>
    </source>
</evidence>
<keyword evidence="8" id="KW-0966">Cell projection</keyword>
<dbReference type="GO" id="GO:0071973">
    <property type="term" value="P:bacterial-type flagellum-dependent cell motility"/>
    <property type="evidence" value="ECO:0007669"/>
    <property type="project" value="TreeGrafter"/>
</dbReference>
<dbReference type="Pfam" id="PF07196">
    <property type="entry name" value="Flagellin_IN"/>
    <property type="match status" value="1"/>
</dbReference>
<dbReference type="PANTHER" id="PTHR30288">
    <property type="entry name" value="FLAGELLAR CAP/ASSEMBLY PROTEIN FLID"/>
    <property type="match status" value="1"/>
</dbReference>
<feature type="domain" description="Flagellar hook-associated protein 2 C-terminal" evidence="7">
    <location>
        <begin position="215"/>
        <end position="439"/>
    </location>
</feature>
<feature type="domain" description="Flagellar hook-associated protein 2 N-terminal" evidence="6">
    <location>
        <begin position="11"/>
        <end position="108"/>
    </location>
</feature>
<comment type="similarity">
    <text evidence="1 5">Belongs to the FliD family.</text>
</comment>
<keyword evidence="3" id="KW-0175">Coiled coil</keyword>
<dbReference type="InterPro" id="IPR010809">
    <property type="entry name" value="FliD_C"/>
</dbReference>
<accession>A0A1Y0D750</accession>
<comment type="function">
    <text evidence="5">Required for morphogenesis and for the elongation of the flagellar filament by facilitating polymerization of the flagellin monomers at the tip of growing filament. Forms a capping structure, which prevents flagellin subunits (transported through the central channel of the flagellum) from leaking out without polymerization at the distal end.</text>
</comment>
<protein>
    <recommendedName>
        <fullName evidence="5">Flagellar hook-associated protein 2</fullName>
        <shortName evidence="5">HAP2</shortName>
    </recommendedName>
    <alternativeName>
        <fullName evidence="5">Flagellar cap protein</fullName>
    </alternativeName>
</protein>
<evidence type="ECO:0000256" key="5">
    <source>
        <dbReference type="RuleBase" id="RU362066"/>
    </source>
</evidence>
<dbReference type="InterPro" id="IPR010810">
    <property type="entry name" value="Flagellin_hook_IN_motif"/>
</dbReference>
<sequence length="458" mass="49180">MGDLKLPGVGSGFPIQTFVDATVNAEKAPKEALFNRRGTDINVKLSSYASLGVVLDDFKKSLTKLGGAEAFQKRSVSFSESGFISAKADQNAVAGSYTLVVDKLAQAHKVSSQSIDKETKLGAGSLDIKVGEQSFTVAIEEGKSTLAEVAQAINSAEGNKGVKATVVNDDEGARLVLFSEKTGTDHQLEIDVRGDADGLSRLLDTEGNLTEVQAAQNAEITIDGAKVTSQSNEIKDAVNGVTLTVDKVNTEEKPSTRLTIGYDKGAVESNVKSFVEAFNKVVSTVNKLTKYDAETKQAGPLNGDTSTRSLMSQLRRMLSEPVEGAQAPLQNLADLGVTTNKDGTIALDETRLKKQTSDNFEKVGALFASDKGLSKQLSTMVDEFGGKNGIFSQRTESLNGQMTKLGKEKESFSTYIEQYEKRVYKQFSAMDIVVAQMNQQLSSVISAFENMPTFGNKK</sequence>
<evidence type="ECO:0000256" key="1">
    <source>
        <dbReference type="ARBA" id="ARBA00009764"/>
    </source>
</evidence>
<keyword evidence="4 5" id="KW-0975">Bacterial flagellum</keyword>
<name>A0A1Y0D750_9GAMM</name>
<evidence type="ECO:0000256" key="3">
    <source>
        <dbReference type="ARBA" id="ARBA00023054"/>
    </source>
</evidence>
<dbReference type="AlphaFoldDB" id="A0A1Y0D750"/>
<keyword evidence="8" id="KW-0282">Flagellum</keyword>
<organism evidence="8 9">
    <name type="scientific">Oceanisphaera profunda</name>
    <dbReference type="NCBI Taxonomy" id="1416627"/>
    <lineage>
        <taxon>Bacteria</taxon>
        <taxon>Pseudomonadati</taxon>
        <taxon>Pseudomonadota</taxon>
        <taxon>Gammaproteobacteria</taxon>
        <taxon>Aeromonadales</taxon>
        <taxon>Aeromonadaceae</taxon>
        <taxon>Oceanisphaera</taxon>
    </lineage>
</organism>
<proteinExistence type="inferred from homology"/>
<comment type="subunit">
    <text evidence="2 5">Homopentamer.</text>
</comment>
<gene>
    <name evidence="8" type="ORF">CBP31_12660</name>
</gene>
<dbReference type="GO" id="GO:0007155">
    <property type="term" value="P:cell adhesion"/>
    <property type="evidence" value="ECO:0007669"/>
    <property type="project" value="InterPro"/>
</dbReference>
<keyword evidence="8" id="KW-0969">Cilium</keyword>
<dbReference type="InterPro" id="IPR040026">
    <property type="entry name" value="FliD"/>
</dbReference>
<keyword evidence="9" id="KW-1185">Reference proteome</keyword>
<dbReference type="GO" id="GO:0005576">
    <property type="term" value="C:extracellular region"/>
    <property type="evidence" value="ECO:0007669"/>
    <property type="project" value="UniProtKB-SubCell"/>
</dbReference>
<dbReference type="OrthoDB" id="5980200at2"/>
<dbReference type="GO" id="GO:0009424">
    <property type="term" value="C:bacterial-type flagellum hook"/>
    <property type="evidence" value="ECO:0007669"/>
    <property type="project" value="UniProtKB-UniRule"/>
</dbReference>
<dbReference type="RefSeq" id="WP_087037846.1">
    <property type="nucleotide sequence ID" value="NZ_CP021377.1"/>
</dbReference>
<evidence type="ECO:0000313" key="8">
    <source>
        <dbReference type="EMBL" id="ART83369.1"/>
    </source>
</evidence>
<dbReference type="InterPro" id="IPR003481">
    <property type="entry name" value="FliD_N"/>
</dbReference>
<dbReference type="PANTHER" id="PTHR30288:SF0">
    <property type="entry name" value="FLAGELLAR HOOK-ASSOCIATED PROTEIN 2"/>
    <property type="match status" value="1"/>
</dbReference>
<dbReference type="KEGG" id="opf:CBP31_12660"/>
<evidence type="ECO:0000256" key="4">
    <source>
        <dbReference type="ARBA" id="ARBA00023143"/>
    </source>
</evidence>
<dbReference type="Proteomes" id="UP000243937">
    <property type="component" value="Chromosome"/>
</dbReference>
<reference evidence="8 9" key="1">
    <citation type="journal article" date="2014" name="Int. J. Syst. Evol. Microbiol.">
        <title>Oceanisphaera profunda sp. nov., a marine bacterium isolated from deep-sea sediment, and emended description of the genus Oceanisphaera.</title>
        <authorList>
            <person name="Xu Z."/>
            <person name="Zhang X.Y."/>
            <person name="Su H.N."/>
            <person name="Yu Z.C."/>
            <person name="Liu C."/>
            <person name="Li H."/>
            <person name="Chen X.L."/>
            <person name="Song X.Y."/>
            <person name="Xie B.B."/>
            <person name="Qin Q.L."/>
            <person name="Zhou B.C."/>
            <person name="Shi M."/>
            <person name="Huang Y."/>
            <person name="Zhang Y.Z."/>
        </authorList>
    </citation>
    <scope>NUCLEOTIDE SEQUENCE [LARGE SCALE GENOMIC DNA]</scope>
    <source>
        <strain evidence="8 9">SM1222</strain>
    </source>
</reference>
<keyword evidence="5" id="KW-0964">Secreted</keyword>
<evidence type="ECO:0000259" key="7">
    <source>
        <dbReference type="Pfam" id="PF07195"/>
    </source>
</evidence>
<dbReference type="Pfam" id="PF07195">
    <property type="entry name" value="FliD_C"/>
    <property type="match status" value="1"/>
</dbReference>
<evidence type="ECO:0000256" key="2">
    <source>
        <dbReference type="ARBA" id="ARBA00011255"/>
    </source>
</evidence>
<comment type="subcellular location">
    <subcellularLocation>
        <location evidence="5">Secreted</location>
    </subcellularLocation>
    <subcellularLocation>
        <location evidence="5">Bacterial flagellum</location>
    </subcellularLocation>
</comment>
<dbReference type="EMBL" id="CP021377">
    <property type="protein sequence ID" value="ART83369.1"/>
    <property type="molecule type" value="Genomic_DNA"/>
</dbReference>
<evidence type="ECO:0000259" key="6">
    <source>
        <dbReference type="Pfam" id="PF02465"/>
    </source>
</evidence>
<dbReference type="Pfam" id="PF02465">
    <property type="entry name" value="FliD_N"/>
    <property type="match status" value="1"/>
</dbReference>
<dbReference type="GO" id="GO:0009421">
    <property type="term" value="C:bacterial-type flagellum filament cap"/>
    <property type="evidence" value="ECO:0007669"/>
    <property type="project" value="InterPro"/>
</dbReference>